<proteinExistence type="predicted"/>
<evidence type="ECO:0000313" key="6">
    <source>
        <dbReference type="Proteomes" id="UP000542695"/>
    </source>
</evidence>
<sequence length="1840" mass="203293">MGGISMNEASGVHETAKSLADSLRQYIEAQYHIRDEGLVRERHALLLSSETIVQTPYVEATSVYKIGDPFNRLPIPKVAADMLTQLSLMGLGLYPRPYEHQSQALTAFLGDEAADLVVATGTGSGKTESFLMPIIGQLAIEGQERPDSAQLPGCRALLLYPMNALVNDQLARIRRLVGNTDASSILTQTRSHPIRFGSYTGRTPYPGERSKERDERFIEPLFEEFYNKVAEKPAVKGELVRIGRWPSKDLVGFYGAAAIETKTYGSGKKKGDNFTKKNWTGRLQTQPGDREMMTRHEMQARCPELLITNYSMLEYMLMRPIERDIFDQTKAWLKADSRNEFILVLDEAHMYRGAGGAEVALLIRRLCARLDIPRERMRCIMTSASLGPAETAAVDGERFARDLTGLADTSPRRVRVIQGTPEERSASQAAPAEQLNALADFNLADFQRSADDLVAATEAAAQLARRLGWSQPPSQDHAAFRNWLFERLTGFEPLENLITAVSGRAVRLDELSDLLFGNYPAVDAQKATDTLLALGSYAQRSTDGRVLLPTRLHLFHRGLPGLFACVNPTCSKRLGDHDGPTILGRLYTKPSTQCGCKSNGRVYELLTHRDCGAAFLRGFVNEEQNFVWHQPSGPFSDGAISALMPIELCVEDATHPRSRHIDKWLHMASGILTDDQPRDETGFRRVRVPDKAADAGDLTFDHCPVCTRKIRNTKDDPSKIMDHLTKGEAPFTALVRTQMAKQPASRAKDARHPNAGRKVLIFSDGRQKAARLARDIPRDIELDVFRQAVALACQKLKDLDKPAKPAGLLYLAFLSVLTKHDLPMFDGGDSRRVESARKLFDDNYDSDLAEAIEANFSLQEIPARYQIALLKLLCGNYYSLSGTMVGFVEPTPLKLRKLRQHLVNAELAISEANVRELAVGWIDSMLQEYAFDRSIESAYRYKAAGYSKPAWGSNGQFGKSLKESLINHFGWSSEVVQRVEAIFRDQLAEEDDGHWFLVPDSLAIVVDLAHCWAQCADCTALMPFALAGKVCLACGSDAASSIDPINSDYVTARKEFWRLPVARALTPGAELSNMSVEEHTAQLSNRDRSRVHATTELYEMRFQDVLIEDRDRPIDVLSCTTTMEVGVDIGSLVAVALRNVPPQRENYQQRAGRAGRRGSSVSTVVTYSQNGPHDSHYFLNPARIVAGPPRTPEVKIDNAKIARRHLHAYLIQTFFHEIMAQGTGASTEKTSSLLKALGPTEDFFCSSDQSGPNLKSFEAWVTRRVLASDGDLRESIVAWLPPGLDTRGLSLMEWLAATSQRLLVELKKLGSTIQVNATHEEIAGQEAQDIENPSSSIEQAELLEFLFYHGLLPSYAFPTSLCSFLVEKLTKNARDRWDVRTVQRPQQSIIKALSEYAPGRLIVIDKKTYRSGGVFADLPPGVVNRAGPLFENAKPHTHCKACSFVRDPNRSAKEQTGCPVCGQQLITELMIVPEVFGPESAADLPDNDREQEITYATMAQLPQPVDPEIFSFSACGPYASFTHAVDRTLVTVNRGKEGTGEGGFSVCMECGNASVFDQEANAGAHERPYKQLGPKGTPPKCSGKFARVLLGHDFDTDLLLLRLKIASPIVTDTVNGVVLRILEDALHSLAEALRLAASRHRQLDLDPAEFGSGFRIEPALLDEARILDVFLYDTLSGGAGYAEIAARHMEEVLDATLELLENCTCESSCTECLNHFHNQHLQHRLDRHLASMLLRYAIRGEEPACLPATGQMVKLAQLRASLELAGYACRVGSIPSAPLLVDREGKTVAVGCYPGLIDSLERQQPIGGTAGVHAVIGLNEYLLRSDLANAQLKVQSLFKS</sequence>
<dbReference type="InterPro" id="IPR014001">
    <property type="entry name" value="Helicase_ATP-bd"/>
</dbReference>
<dbReference type="SMART" id="SM00490">
    <property type="entry name" value="HELICc"/>
    <property type="match status" value="1"/>
</dbReference>
<dbReference type="Pfam" id="PF09369">
    <property type="entry name" value="MZB"/>
    <property type="match status" value="1"/>
</dbReference>
<evidence type="ECO:0000256" key="1">
    <source>
        <dbReference type="ARBA" id="ARBA00022741"/>
    </source>
</evidence>
<dbReference type="GO" id="GO:0005524">
    <property type="term" value="F:ATP binding"/>
    <property type="evidence" value="ECO:0007669"/>
    <property type="project" value="UniProtKB-KW"/>
</dbReference>
<reference evidence="5 6" key="1">
    <citation type="submission" date="2020-04" db="EMBL/GenBank/DDBJ databases">
        <title>Molecular characterization of pseudomonads from Agaricus bisporus reveal novel blotch 2 pathogens in Western Europe.</title>
        <authorList>
            <person name="Taparia T."/>
            <person name="Krijger M."/>
            <person name="Haynes E."/>
            <person name="Elpinstone J.G."/>
            <person name="Noble R."/>
            <person name="Van Der Wolf J."/>
        </authorList>
    </citation>
    <scope>NUCLEOTIDE SEQUENCE [LARGE SCALE GENOMIC DNA]</scope>
    <source>
        <strain evidence="5 6">P7765</strain>
    </source>
</reference>
<dbReference type="GO" id="GO:0006289">
    <property type="term" value="P:nucleotide-excision repair"/>
    <property type="evidence" value="ECO:0007669"/>
    <property type="project" value="TreeGrafter"/>
</dbReference>
<dbReference type="Gene3D" id="3.40.50.300">
    <property type="entry name" value="P-loop containing nucleotide triphosphate hydrolases"/>
    <property type="match status" value="3"/>
</dbReference>
<accession>A0A7Y7ZG33</accession>
<dbReference type="InterPro" id="IPR018973">
    <property type="entry name" value="MZB"/>
</dbReference>
<dbReference type="EMBL" id="JACARV010000104">
    <property type="protein sequence ID" value="NWC83773.1"/>
    <property type="molecule type" value="Genomic_DNA"/>
</dbReference>
<keyword evidence="1" id="KW-0547">Nucleotide-binding</keyword>
<dbReference type="Proteomes" id="UP000542695">
    <property type="component" value="Unassembled WGS sequence"/>
</dbReference>
<feature type="domain" description="Helicase C-terminal" evidence="4">
    <location>
        <begin position="1044"/>
        <end position="1207"/>
    </location>
</feature>
<evidence type="ECO:0000259" key="4">
    <source>
        <dbReference type="PROSITE" id="PS51194"/>
    </source>
</evidence>
<keyword evidence="2" id="KW-0067">ATP-binding</keyword>
<organism evidence="5 6">
    <name type="scientific">Pseudomonas putida</name>
    <name type="common">Arthrobacter siderocapsulatus</name>
    <dbReference type="NCBI Taxonomy" id="303"/>
    <lineage>
        <taxon>Bacteria</taxon>
        <taxon>Pseudomonadati</taxon>
        <taxon>Pseudomonadota</taxon>
        <taxon>Gammaproteobacteria</taxon>
        <taxon>Pseudomonadales</taxon>
        <taxon>Pseudomonadaceae</taxon>
        <taxon>Pseudomonas</taxon>
    </lineage>
</organism>
<feature type="domain" description="Helicase ATP-binding" evidence="3">
    <location>
        <begin position="107"/>
        <end position="390"/>
    </location>
</feature>
<dbReference type="Pfam" id="PF00271">
    <property type="entry name" value="Helicase_C"/>
    <property type="match status" value="1"/>
</dbReference>
<dbReference type="PROSITE" id="PS51192">
    <property type="entry name" value="HELICASE_ATP_BIND_1"/>
    <property type="match status" value="1"/>
</dbReference>
<dbReference type="GO" id="GO:0043138">
    <property type="term" value="F:3'-5' DNA helicase activity"/>
    <property type="evidence" value="ECO:0007669"/>
    <property type="project" value="TreeGrafter"/>
</dbReference>
<dbReference type="InterPro" id="IPR001650">
    <property type="entry name" value="Helicase_C-like"/>
</dbReference>
<dbReference type="GO" id="GO:0003676">
    <property type="term" value="F:nucleic acid binding"/>
    <property type="evidence" value="ECO:0007669"/>
    <property type="project" value="InterPro"/>
</dbReference>
<dbReference type="GO" id="GO:0036297">
    <property type="term" value="P:interstrand cross-link repair"/>
    <property type="evidence" value="ECO:0007669"/>
    <property type="project" value="TreeGrafter"/>
</dbReference>
<gene>
    <name evidence="5" type="ORF">HX798_26330</name>
</gene>
<dbReference type="InterPro" id="IPR027417">
    <property type="entry name" value="P-loop_NTPase"/>
</dbReference>
<comment type="caution">
    <text evidence="5">The sequence shown here is derived from an EMBL/GenBank/DDBJ whole genome shotgun (WGS) entry which is preliminary data.</text>
</comment>
<protein>
    <submittedName>
        <fullName evidence="5">DUF1998 domain-containing protein</fullName>
    </submittedName>
</protein>
<dbReference type="InterPro" id="IPR011545">
    <property type="entry name" value="DEAD/DEAH_box_helicase_dom"/>
</dbReference>
<evidence type="ECO:0000259" key="3">
    <source>
        <dbReference type="PROSITE" id="PS51192"/>
    </source>
</evidence>
<evidence type="ECO:0000256" key="2">
    <source>
        <dbReference type="ARBA" id="ARBA00022840"/>
    </source>
</evidence>
<evidence type="ECO:0000313" key="5">
    <source>
        <dbReference type="EMBL" id="NWC83773.1"/>
    </source>
</evidence>
<name>A0A7Y7ZG33_PSEPU</name>
<dbReference type="SMART" id="SM00487">
    <property type="entry name" value="DEXDc"/>
    <property type="match status" value="1"/>
</dbReference>
<dbReference type="Pfam" id="PF00270">
    <property type="entry name" value="DEAD"/>
    <property type="match status" value="1"/>
</dbReference>
<dbReference type="SUPFAM" id="SSF52540">
    <property type="entry name" value="P-loop containing nucleoside triphosphate hydrolases"/>
    <property type="match status" value="2"/>
</dbReference>
<dbReference type="PANTHER" id="PTHR47957:SF3">
    <property type="entry name" value="ATP-DEPENDENT HELICASE HRQ1"/>
    <property type="match status" value="1"/>
</dbReference>
<dbReference type="PROSITE" id="PS51194">
    <property type="entry name" value="HELICASE_CTER"/>
    <property type="match status" value="1"/>
</dbReference>
<dbReference type="PANTHER" id="PTHR47957">
    <property type="entry name" value="ATP-DEPENDENT HELICASE HRQ1"/>
    <property type="match status" value="1"/>
</dbReference>